<gene>
    <name evidence="2" type="ORF">VP01_5163g2</name>
</gene>
<sequence>WSQYHIQWSQYHIQWSRNYQNFYEILQANYKYDVFADIILKHRTHVNKIMRQDGFCAGFRYNLMVRNNTFQCNMFRHDTKVFPNISILWVKEVQEAYSVARANDKLKYPDNPYSSGRPREDWDPPTYGQ</sequence>
<proteinExistence type="predicted"/>
<dbReference type="AlphaFoldDB" id="A0A0L6ULM7"/>
<reference evidence="2 3" key="1">
    <citation type="submission" date="2015-08" db="EMBL/GenBank/DDBJ databases">
        <title>Next Generation Sequencing and Analysis of the Genome of Puccinia sorghi L Schw, the Causal Agent of Maize Common Rust.</title>
        <authorList>
            <person name="Rochi L."/>
            <person name="Burguener G."/>
            <person name="Darino M."/>
            <person name="Turjanski A."/>
            <person name="Kreff E."/>
            <person name="Dieguez M.J."/>
            <person name="Sacco F."/>
        </authorList>
    </citation>
    <scope>NUCLEOTIDE SEQUENCE [LARGE SCALE GENOMIC DNA]</scope>
    <source>
        <strain evidence="2 3">RO10H11247</strain>
    </source>
</reference>
<accession>A0A0L6ULM7</accession>
<comment type="caution">
    <text evidence="2">The sequence shown here is derived from an EMBL/GenBank/DDBJ whole genome shotgun (WGS) entry which is preliminary data.</text>
</comment>
<dbReference type="VEuPathDB" id="FungiDB:VP01_5163g2"/>
<dbReference type="EMBL" id="LAVV01010346">
    <property type="protein sequence ID" value="KNZ49182.1"/>
    <property type="molecule type" value="Genomic_DNA"/>
</dbReference>
<dbReference type="OrthoDB" id="10302672at2759"/>
<protein>
    <submittedName>
        <fullName evidence="2">Uncharacterized protein</fullName>
    </submittedName>
</protein>
<feature type="region of interest" description="Disordered" evidence="1">
    <location>
        <begin position="105"/>
        <end position="129"/>
    </location>
</feature>
<evidence type="ECO:0000313" key="3">
    <source>
        <dbReference type="Proteomes" id="UP000037035"/>
    </source>
</evidence>
<name>A0A0L6ULM7_9BASI</name>
<evidence type="ECO:0000256" key="1">
    <source>
        <dbReference type="SAM" id="MobiDB-lite"/>
    </source>
</evidence>
<evidence type="ECO:0000313" key="2">
    <source>
        <dbReference type="EMBL" id="KNZ49182.1"/>
    </source>
</evidence>
<keyword evidence="3" id="KW-1185">Reference proteome</keyword>
<feature type="non-terminal residue" evidence="2">
    <location>
        <position position="1"/>
    </location>
</feature>
<organism evidence="2 3">
    <name type="scientific">Puccinia sorghi</name>
    <dbReference type="NCBI Taxonomy" id="27349"/>
    <lineage>
        <taxon>Eukaryota</taxon>
        <taxon>Fungi</taxon>
        <taxon>Dikarya</taxon>
        <taxon>Basidiomycota</taxon>
        <taxon>Pucciniomycotina</taxon>
        <taxon>Pucciniomycetes</taxon>
        <taxon>Pucciniales</taxon>
        <taxon>Pucciniaceae</taxon>
        <taxon>Puccinia</taxon>
    </lineage>
</organism>
<dbReference type="Proteomes" id="UP000037035">
    <property type="component" value="Unassembled WGS sequence"/>
</dbReference>
<dbReference type="STRING" id="27349.A0A0L6ULM7"/>